<keyword evidence="3" id="KW-1185">Reference proteome</keyword>
<dbReference type="Proteomes" id="UP000694546">
    <property type="component" value="Unassembled WGS sequence"/>
</dbReference>
<proteinExistence type="predicted"/>
<organism evidence="2 3">
    <name type="scientific">Gadus morhua</name>
    <name type="common">Atlantic cod</name>
    <dbReference type="NCBI Taxonomy" id="8049"/>
    <lineage>
        <taxon>Eukaryota</taxon>
        <taxon>Metazoa</taxon>
        <taxon>Chordata</taxon>
        <taxon>Craniata</taxon>
        <taxon>Vertebrata</taxon>
        <taxon>Euteleostomi</taxon>
        <taxon>Actinopterygii</taxon>
        <taxon>Neopterygii</taxon>
        <taxon>Teleostei</taxon>
        <taxon>Neoteleostei</taxon>
        <taxon>Acanthomorphata</taxon>
        <taxon>Zeiogadaria</taxon>
        <taxon>Gadariae</taxon>
        <taxon>Gadiformes</taxon>
        <taxon>Gadoidei</taxon>
        <taxon>Gadidae</taxon>
        <taxon>Gadus</taxon>
    </lineage>
</organism>
<evidence type="ECO:0000259" key="1">
    <source>
        <dbReference type="Pfam" id="PF25153"/>
    </source>
</evidence>
<reference evidence="2" key="1">
    <citation type="submission" date="2025-08" db="UniProtKB">
        <authorList>
            <consortium name="Ensembl"/>
        </authorList>
    </citation>
    <scope>IDENTIFICATION</scope>
</reference>
<evidence type="ECO:0000313" key="2">
    <source>
        <dbReference type="Ensembl" id="ENSGMOP00000025333.1"/>
    </source>
</evidence>
<evidence type="ECO:0000313" key="3">
    <source>
        <dbReference type="Proteomes" id="UP000694546"/>
    </source>
</evidence>
<dbReference type="Ensembl" id="ENSGMOT00000064386.1">
    <property type="protein sequence ID" value="ENSGMOP00000025333.1"/>
    <property type="gene ID" value="ENSGMOG00000014006.2"/>
</dbReference>
<name>A0A8C5A1Z8_GADMO</name>
<dbReference type="Pfam" id="PF25153">
    <property type="entry name" value="TPR_AP5Z1"/>
    <property type="match status" value="1"/>
</dbReference>
<dbReference type="InterPro" id="IPR056857">
    <property type="entry name" value="TPR_AP5Z1_N"/>
</dbReference>
<reference evidence="2" key="2">
    <citation type="submission" date="2025-09" db="UniProtKB">
        <authorList>
            <consortium name="Ensembl"/>
        </authorList>
    </citation>
    <scope>IDENTIFICATION</scope>
</reference>
<feature type="domain" description="AP-5 complex subunit zeta-1 N-terminal TPR" evidence="1">
    <location>
        <begin position="1"/>
        <end position="76"/>
    </location>
</feature>
<accession>A0A8C5A1Z8</accession>
<dbReference type="GeneTree" id="ENSGT00390000017592"/>
<dbReference type="AlphaFoldDB" id="A0A8C5A1Z8"/>
<protein>
    <recommendedName>
        <fullName evidence="1">AP-5 complex subunit zeta-1 N-terminal TPR domain-containing protein</fullName>
    </recommendedName>
</protein>
<sequence length="86" mass="9362">MYSHGSESLLKQARDIQDAEMAKFCSRMVKQTQARDQGPQGLQGRDQGLEAVDSLQRLHLILAASGRSPRLTCPAVSSTDMSSSLL</sequence>